<dbReference type="EMBL" id="JNBS01004447">
    <property type="protein sequence ID" value="OQR83295.1"/>
    <property type="molecule type" value="Genomic_DNA"/>
</dbReference>
<dbReference type="InterPro" id="IPR041442">
    <property type="entry name" value="PIH1D1/2/3_CS-like"/>
</dbReference>
<dbReference type="InterPro" id="IPR046824">
    <property type="entry name" value="Mss51-like_C"/>
</dbReference>
<dbReference type="PANTHER" id="PTHR28069:SF1">
    <property type="entry name" value="PROTEIN MSS51, MITOCHONDRIAL"/>
    <property type="match status" value="1"/>
</dbReference>
<sequence>MNLDLEQRQDGMYSGTFRWTEHKQFPALPTRTAPASMSSLTGGWQGYLSGSHEMNLIPWATTDPSFLDALSFPMTYIYINTILSRRNVSTILIIGATVKAEQRVWCNTSYWNEIAAFYPDQAIQMWFIGPEVLVDCAPKHESKLSVSSYCGTIGDFLSSHSVDVETTIMIGYNTGFGNFVESNRYDLLWSWLPDLYTIAASGILTIFAYMNGEFAIHTKVLGSNFVYLPKDNPFSAASHLHEEGKQNTSWSRANSFVYAIQGYDLKRQQRIAPGDIKHLNKLLEMDVDLHLTDHLGRHYYRGMILSKEQAAKSKVLSQSTNNATNVPTKSNKVVNPKVNQPIQDKAMSKNIQAATSTKENATKLPDKSIDSNANHPMDKDKAIPKDGQAIITPKYQLISSLNNTKMKIIIQTPALTSTKAMDLQVSNDQLLLTVPGLYHLYLELPWQVDNAKTIPKYSKKDKVVTIILEV</sequence>
<dbReference type="Pfam" id="PF20179">
    <property type="entry name" value="MSS51_C"/>
    <property type="match status" value="1"/>
</dbReference>
<gene>
    <name evidence="5" type="ORF">THRCLA_10971</name>
</gene>
<name>A0A1V9YC36_9STRA</name>
<evidence type="ECO:0000256" key="2">
    <source>
        <dbReference type="SAM" id="MobiDB-lite"/>
    </source>
</evidence>
<keyword evidence="6" id="KW-1185">Reference proteome</keyword>
<dbReference type="Proteomes" id="UP000243217">
    <property type="component" value="Unassembled WGS sequence"/>
</dbReference>
<evidence type="ECO:0000259" key="3">
    <source>
        <dbReference type="Pfam" id="PF18201"/>
    </source>
</evidence>
<evidence type="ECO:0000313" key="6">
    <source>
        <dbReference type="Proteomes" id="UP000243217"/>
    </source>
</evidence>
<dbReference type="AlphaFoldDB" id="A0A1V9YC36"/>
<organism evidence="5 6">
    <name type="scientific">Thraustotheca clavata</name>
    <dbReference type="NCBI Taxonomy" id="74557"/>
    <lineage>
        <taxon>Eukaryota</taxon>
        <taxon>Sar</taxon>
        <taxon>Stramenopiles</taxon>
        <taxon>Oomycota</taxon>
        <taxon>Saprolegniomycetes</taxon>
        <taxon>Saprolegniales</taxon>
        <taxon>Achlyaceae</taxon>
        <taxon>Thraustotheca</taxon>
    </lineage>
</organism>
<dbReference type="OrthoDB" id="5282002at2759"/>
<feature type="domain" description="Mitochondrial splicing suppressor 51-like C-terminal" evidence="4">
    <location>
        <begin position="83"/>
        <end position="236"/>
    </location>
</feature>
<feature type="domain" description="PIH1D1/2/3 CS-like" evidence="3">
    <location>
        <begin position="405"/>
        <end position="470"/>
    </location>
</feature>
<evidence type="ECO:0000256" key="1">
    <source>
        <dbReference type="ARBA" id="ARBA00008511"/>
    </source>
</evidence>
<feature type="region of interest" description="Disordered" evidence="2">
    <location>
        <begin position="355"/>
        <end position="383"/>
    </location>
</feature>
<protein>
    <submittedName>
        <fullName evidence="5">Uncharacterized protein</fullName>
    </submittedName>
</protein>
<dbReference type="Pfam" id="PF18201">
    <property type="entry name" value="PIH1_CS"/>
    <property type="match status" value="1"/>
</dbReference>
<evidence type="ECO:0000259" key="4">
    <source>
        <dbReference type="Pfam" id="PF20179"/>
    </source>
</evidence>
<evidence type="ECO:0000313" key="5">
    <source>
        <dbReference type="EMBL" id="OQR83295.1"/>
    </source>
</evidence>
<feature type="compositionally biased region" description="Basic and acidic residues" evidence="2">
    <location>
        <begin position="360"/>
        <end position="369"/>
    </location>
</feature>
<reference evidence="5 6" key="1">
    <citation type="journal article" date="2014" name="Genome Biol. Evol.">
        <title>The secreted proteins of Achlya hypogyna and Thraustotheca clavata identify the ancestral oomycete secretome and reveal gene acquisitions by horizontal gene transfer.</title>
        <authorList>
            <person name="Misner I."/>
            <person name="Blouin N."/>
            <person name="Leonard G."/>
            <person name="Richards T.A."/>
            <person name="Lane C.E."/>
        </authorList>
    </citation>
    <scope>NUCLEOTIDE SEQUENCE [LARGE SCALE GENOMIC DNA]</scope>
    <source>
        <strain evidence="5 6">ATCC 34112</strain>
    </source>
</reference>
<comment type="similarity">
    <text evidence="1">Belongs to the PIH1 family.</text>
</comment>
<comment type="caution">
    <text evidence="5">The sequence shown here is derived from an EMBL/GenBank/DDBJ whole genome shotgun (WGS) entry which is preliminary data.</text>
</comment>
<accession>A0A1V9YC36</accession>
<proteinExistence type="inferred from homology"/>
<dbReference type="PANTHER" id="PTHR28069">
    <property type="entry name" value="GH20023P"/>
    <property type="match status" value="1"/>
</dbReference>